<evidence type="ECO:0000313" key="15">
    <source>
        <dbReference type="EMBL" id="CUI16020.1"/>
    </source>
</evidence>
<evidence type="ECO:0000256" key="12">
    <source>
        <dbReference type="ARBA" id="ARBA00023014"/>
    </source>
</evidence>
<dbReference type="GO" id="GO:0005737">
    <property type="term" value="C:cytoplasm"/>
    <property type="evidence" value="ECO:0007669"/>
    <property type="project" value="UniProtKB-SubCell"/>
</dbReference>
<dbReference type="KEGG" id="pnl:PNK_0386"/>
<evidence type="ECO:0000256" key="11">
    <source>
        <dbReference type="ARBA" id="ARBA00023004"/>
    </source>
</evidence>
<keyword evidence="9" id="KW-0949">S-adenosyl-L-methionine</keyword>
<dbReference type="SFLD" id="SFLDF00275">
    <property type="entry name" value="adenosine_C2_methyltransferase"/>
    <property type="match status" value="1"/>
</dbReference>
<dbReference type="GO" id="GO:0070475">
    <property type="term" value="P:rRNA base methylation"/>
    <property type="evidence" value="ECO:0007669"/>
    <property type="project" value="TreeGrafter"/>
</dbReference>
<keyword evidence="6" id="KW-0698">rRNA processing</keyword>
<dbReference type="GO" id="GO:0051539">
    <property type="term" value="F:4 iron, 4 sulfur cluster binding"/>
    <property type="evidence" value="ECO:0007669"/>
    <property type="project" value="UniProtKB-KW"/>
</dbReference>
<dbReference type="InterPro" id="IPR058240">
    <property type="entry name" value="rSAM_sf"/>
</dbReference>
<sequence>MNKATTLLLSHTSHSYADWIRNQLGKGYQHALLVYEEWYRTGHVTGHHPAFKNAQALLQEILALTDFSVLPLSTNLTDGKTGKFLLKTADGLEIESVLIPMQAGGTLCVSSQVGCRMGCAFCETGRMGLLRNLTAQEILSQLFIARFHLNFSVRNIVFMGMGEPFDNYDMVMQAVKILTDAHGFGLGHNHITVSTSGCLDGIYRLLQETNPLPNLAVSLNAPTDELRNKLMPINRKHPLKEMHEALSTFCQQTGKQVLVAYVLIKGQNDGLEQADQLADYLKGLDVKINIIPYNPQSHDRYQPPDQDILEAFTKRLRDRGYYTLLRQTKGQKIMAACGQLGNLELKRKKREIASLSILSEP</sequence>
<organism evidence="15 16">
    <name type="scientific">Candidatus Protochlamydia naegleriophila</name>
    <dbReference type="NCBI Taxonomy" id="389348"/>
    <lineage>
        <taxon>Bacteria</taxon>
        <taxon>Pseudomonadati</taxon>
        <taxon>Chlamydiota</taxon>
        <taxon>Chlamydiia</taxon>
        <taxon>Parachlamydiales</taxon>
        <taxon>Parachlamydiaceae</taxon>
        <taxon>Candidatus Protochlamydia</taxon>
    </lineage>
</organism>
<dbReference type="Gene3D" id="3.20.20.70">
    <property type="entry name" value="Aldolase class I"/>
    <property type="match status" value="1"/>
</dbReference>
<dbReference type="SFLD" id="SFLDG01062">
    <property type="entry name" value="methyltransferase_(Class_A)"/>
    <property type="match status" value="1"/>
</dbReference>
<evidence type="ECO:0000313" key="16">
    <source>
        <dbReference type="Proteomes" id="UP000069902"/>
    </source>
</evidence>
<keyword evidence="13" id="KW-1015">Disulfide bond</keyword>
<dbReference type="PANTHER" id="PTHR30544">
    <property type="entry name" value="23S RRNA METHYLTRANSFERASE"/>
    <property type="match status" value="1"/>
</dbReference>
<gene>
    <name evidence="15" type="primary">rlmn1</name>
    <name evidence="15" type="ORF">PNK_0386</name>
</gene>
<dbReference type="SFLD" id="SFLDS00029">
    <property type="entry name" value="Radical_SAM"/>
    <property type="match status" value="1"/>
</dbReference>
<dbReference type="PIRSF" id="PIRSF006004">
    <property type="entry name" value="CHP00048"/>
    <property type="match status" value="1"/>
</dbReference>
<evidence type="ECO:0000256" key="6">
    <source>
        <dbReference type="ARBA" id="ARBA00022552"/>
    </source>
</evidence>
<keyword evidence="11" id="KW-0408">Iron</keyword>
<dbReference type="PANTHER" id="PTHR30544:SF8">
    <property type="entry name" value="RADICAL SAM SUPERFAMILY PROTEIN"/>
    <property type="match status" value="1"/>
</dbReference>
<dbReference type="GO" id="GO:0030488">
    <property type="term" value="P:tRNA methylation"/>
    <property type="evidence" value="ECO:0007669"/>
    <property type="project" value="TreeGrafter"/>
</dbReference>
<evidence type="ECO:0000256" key="1">
    <source>
        <dbReference type="ARBA" id="ARBA00001966"/>
    </source>
</evidence>
<keyword evidence="4" id="KW-0004">4Fe-4S</keyword>
<evidence type="ECO:0000256" key="9">
    <source>
        <dbReference type="ARBA" id="ARBA00022691"/>
    </source>
</evidence>
<keyword evidence="8 15" id="KW-0808">Transferase</keyword>
<dbReference type="Pfam" id="PF04055">
    <property type="entry name" value="Radical_SAM"/>
    <property type="match status" value="1"/>
</dbReference>
<accession>A0A0U5JB55</accession>
<dbReference type="InterPro" id="IPR007197">
    <property type="entry name" value="rSAM"/>
</dbReference>
<dbReference type="PATRIC" id="fig|389348.3.peg.434"/>
<dbReference type="RefSeq" id="WP_032125896.1">
    <property type="nucleotide sequence ID" value="NZ_LN879502.1"/>
</dbReference>
<dbReference type="EMBL" id="LN879502">
    <property type="protein sequence ID" value="CUI16020.1"/>
    <property type="molecule type" value="Genomic_DNA"/>
</dbReference>
<protein>
    <submittedName>
        <fullName evidence="15">Ribosomal RNA large subunit methyltransferase N</fullName>
    </submittedName>
</protein>
<comment type="similarity">
    <text evidence="3">Belongs to the radical SAM superfamily. RlmN family.</text>
</comment>
<keyword evidence="10" id="KW-0479">Metal-binding</keyword>
<dbReference type="FunFam" id="3.20.20.70:FF:000014">
    <property type="entry name" value="Probable dual-specificity RNA methyltransferase RlmN"/>
    <property type="match status" value="1"/>
</dbReference>
<dbReference type="InterPro" id="IPR013785">
    <property type="entry name" value="Aldolase_TIM"/>
</dbReference>
<comment type="subcellular location">
    <subcellularLocation>
        <location evidence="2">Cytoplasm</location>
    </subcellularLocation>
</comment>
<dbReference type="CDD" id="cd01335">
    <property type="entry name" value="Radical_SAM"/>
    <property type="match status" value="1"/>
</dbReference>
<feature type="domain" description="Radical SAM core" evidence="14">
    <location>
        <begin position="101"/>
        <end position="332"/>
    </location>
</feature>
<evidence type="ECO:0000256" key="10">
    <source>
        <dbReference type="ARBA" id="ARBA00022723"/>
    </source>
</evidence>
<evidence type="ECO:0000256" key="2">
    <source>
        <dbReference type="ARBA" id="ARBA00004496"/>
    </source>
</evidence>
<keyword evidence="12" id="KW-0411">Iron-sulfur</keyword>
<evidence type="ECO:0000256" key="13">
    <source>
        <dbReference type="ARBA" id="ARBA00023157"/>
    </source>
</evidence>
<dbReference type="InParanoid" id="A0A0U5JB55"/>
<evidence type="ECO:0000256" key="3">
    <source>
        <dbReference type="ARBA" id="ARBA00007544"/>
    </source>
</evidence>
<dbReference type="AlphaFoldDB" id="A0A0U5JB55"/>
<dbReference type="STRING" id="389348.PNK_0386"/>
<comment type="cofactor">
    <cofactor evidence="1">
        <name>[4Fe-4S] cluster</name>
        <dbReference type="ChEBI" id="CHEBI:49883"/>
    </cofactor>
</comment>
<dbReference type="InterPro" id="IPR040072">
    <property type="entry name" value="Methyltransferase_A"/>
</dbReference>
<evidence type="ECO:0000256" key="7">
    <source>
        <dbReference type="ARBA" id="ARBA00022603"/>
    </source>
</evidence>
<reference evidence="16" key="1">
    <citation type="submission" date="2015-09" db="EMBL/GenBank/DDBJ databases">
        <authorList>
            <person name="Bertelli C."/>
        </authorList>
    </citation>
    <scope>NUCLEOTIDE SEQUENCE [LARGE SCALE GENOMIC DNA]</scope>
    <source>
        <strain evidence="16">KNic</strain>
    </source>
</reference>
<name>A0A0U5JB55_9BACT</name>
<keyword evidence="16" id="KW-1185">Reference proteome</keyword>
<keyword evidence="7 15" id="KW-0489">Methyltransferase</keyword>
<dbReference type="GO" id="GO:0046872">
    <property type="term" value="F:metal ion binding"/>
    <property type="evidence" value="ECO:0007669"/>
    <property type="project" value="UniProtKB-KW"/>
</dbReference>
<keyword evidence="5" id="KW-0963">Cytoplasm</keyword>
<dbReference type="InterPro" id="IPR004383">
    <property type="entry name" value="rRNA_lsu_MTrfase_RlmN/Cfr"/>
</dbReference>
<proteinExistence type="inferred from homology"/>
<evidence type="ECO:0000259" key="14">
    <source>
        <dbReference type="PROSITE" id="PS51918"/>
    </source>
</evidence>
<dbReference type="Proteomes" id="UP000069902">
    <property type="component" value="Chromosome cPNK"/>
</dbReference>
<dbReference type="GO" id="GO:0008173">
    <property type="term" value="F:RNA methyltransferase activity"/>
    <property type="evidence" value="ECO:0007669"/>
    <property type="project" value="InterPro"/>
</dbReference>
<dbReference type="PROSITE" id="PS51918">
    <property type="entry name" value="RADICAL_SAM"/>
    <property type="match status" value="1"/>
</dbReference>
<dbReference type="SUPFAM" id="SSF102114">
    <property type="entry name" value="Radical SAM enzymes"/>
    <property type="match status" value="1"/>
</dbReference>
<evidence type="ECO:0000256" key="8">
    <source>
        <dbReference type="ARBA" id="ARBA00022679"/>
    </source>
</evidence>
<evidence type="ECO:0000256" key="4">
    <source>
        <dbReference type="ARBA" id="ARBA00022485"/>
    </source>
</evidence>
<evidence type="ECO:0000256" key="5">
    <source>
        <dbReference type="ARBA" id="ARBA00022490"/>
    </source>
</evidence>